<feature type="domain" description="Proliferating cell nuclear antigen PCNA N-terminal" evidence="3">
    <location>
        <begin position="15"/>
        <end position="128"/>
    </location>
</feature>
<evidence type="ECO:0000259" key="4">
    <source>
        <dbReference type="Pfam" id="PF02747"/>
    </source>
</evidence>
<evidence type="ECO:0008006" key="6">
    <source>
        <dbReference type="Google" id="ProtNLM"/>
    </source>
</evidence>
<dbReference type="InterPro" id="IPR022649">
    <property type="entry name" value="Pr_cel_nuc_antig_C"/>
</dbReference>
<dbReference type="CDD" id="cd00577">
    <property type="entry name" value="PCNA"/>
    <property type="match status" value="1"/>
</dbReference>
<protein>
    <recommendedName>
        <fullName evidence="6">Proliferating cell nuclear antigen PCNA N-terminal domain-containing protein</fullName>
    </recommendedName>
</protein>
<dbReference type="SUPFAM" id="SSF55979">
    <property type="entry name" value="DNA clamp"/>
    <property type="match status" value="2"/>
</dbReference>
<evidence type="ECO:0000256" key="2">
    <source>
        <dbReference type="ARBA" id="ARBA00023125"/>
    </source>
</evidence>
<dbReference type="InterPro" id="IPR000730">
    <property type="entry name" value="Pr_cel_nuc_antig"/>
</dbReference>
<evidence type="ECO:0000259" key="3">
    <source>
        <dbReference type="Pfam" id="PF00705"/>
    </source>
</evidence>
<dbReference type="PANTHER" id="PTHR11352:SF0">
    <property type="entry name" value="PROLIFERATING CELL NUCLEAR ANTIGEN"/>
    <property type="match status" value="1"/>
</dbReference>
<proteinExistence type="inferred from homology"/>
<feature type="domain" description="Proliferating cell nuclear antigen PCNA C-terminal" evidence="4">
    <location>
        <begin position="133"/>
        <end position="257"/>
    </location>
</feature>
<sequence length="261" mass="29655">MNVVIRNPQKSEAFAAVFQHIRLFTEHINIMFEKDKVFFQSMDSARVSVFELTLPSTWFDIYEHTSTSAIPIGISSSLLFKILNTRDKAQETQIKYDMDDSDKLYIGFTCENKAIFDKNFEIPLMDIECELMGIPESESQAEFSVCSVNFANIINQLKLFGDSLDITCTEDKIVLQSLSVDAGKMDVEISIDELDSYSINEGETVKLSFSLNILHNICMYSKISKNVEIHLIDNFPMKLIYNLGAEAANLTFYLAPKISED</sequence>
<dbReference type="GO" id="GO:0006275">
    <property type="term" value="P:regulation of DNA replication"/>
    <property type="evidence" value="ECO:0007669"/>
    <property type="project" value="InterPro"/>
</dbReference>
<dbReference type="PANTHER" id="PTHR11352">
    <property type="entry name" value="PROLIFERATING CELL NUCLEAR ANTIGEN"/>
    <property type="match status" value="1"/>
</dbReference>
<dbReference type="InterPro" id="IPR022648">
    <property type="entry name" value="Pr_cel_nuc_antig_N"/>
</dbReference>
<dbReference type="HAMAP" id="MF_00317">
    <property type="entry name" value="DNApol_clamp_arch"/>
    <property type="match status" value="1"/>
</dbReference>
<dbReference type="Gene3D" id="3.70.10.10">
    <property type="match status" value="1"/>
</dbReference>
<comment type="similarity">
    <text evidence="1">Belongs to the PCNA family.</text>
</comment>
<keyword evidence="2" id="KW-0238">DNA-binding</keyword>
<dbReference type="InterPro" id="IPR046938">
    <property type="entry name" value="DNA_clamp_sf"/>
</dbReference>
<dbReference type="NCBIfam" id="TIGR00590">
    <property type="entry name" value="pcna"/>
    <property type="match status" value="1"/>
</dbReference>
<dbReference type="GO" id="GO:0006272">
    <property type="term" value="P:leading strand elongation"/>
    <property type="evidence" value="ECO:0007669"/>
    <property type="project" value="TreeGrafter"/>
</dbReference>
<name>A0A6C0JI77_9ZZZZ</name>
<dbReference type="Pfam" id="PF00705">
    <property type="entry name" value="PCNA_N"/>
    <property type="match status" value="1"/>
</dbReference>
<dbReference type="AlphaFoldDB" id="A0A6C0JI77"/>
<dbReference type="PRINTS" id="PR00339">
    <property type="entry name" value="PCNACYCLIN"/>
</dbReference>
<dbReference type="Pfam" id="PF02747">
    <property type="entry name" value="PCNA_C"/>
    <property type="match status" value="1"/>
</dbReference>
<dbReference type="EMBL" id="MN740407">
    <property type="protein sequence ID" value="QHU05083.1"/>
    <property type="molecule type" value="Genomic_DNA"/>
</dbReference>
<accession>A0A6C0JI77</accession>
<dbReference type="GO" id="GO:0003677">
    <property type="term" value="F:DNA binding"/>
    <property type="evidence" value="ECO:0007669"/>
    <property type="project" value="UniProtKB-KW"/>
</dbReference>
<dbReference type="GO" id="GO:0030337">
    <property type="term" value="F:DNA polymerase processivity factor activity"/>
    <property type="evidence" value="ECO:0007669"/>
    <property type="project" value="InterPro"/>
</dbReference>
<evidence type="ECO:0000313" key="5">
    <source>
        <dbReference type="EMBL" id="QHU05083.1"/>
    </source>
</evidence>
<reference evidence="5" key="1">
    <citation type="journal article" date="2020" name="Nature">
        <title>Giant virus diversity and host interactions through global metagenomics.</title>
        <authorList>
            <person name="Schulz F."/>
            <person name="Roux S."/>
            <person name="Paez-Espino D."/>
            <person name="Jungbluth S."/>
            <person name="Walsh D.A."/>
            <person name="Denef V.J."/>
            <person name="McMahon K.D."/>
            <person name="Konstantinidis K.T."/>
            <person name="Eloe-Fadrosh E.A."/>
            <person name="Kyrpides N.C."/>
            <person name="Woyke T."/>
        </authorList>
    </citation>
    <scope>NUCLEOTIDE SEQUENCE</scope>
    <source>
        <strain evidence="5">GVMAG-M-3300027708-5</strain>
    </source>
</reference>
<evidence type="ECO:0000256" key="1">
    <source>
        <dbReference type="ARBA" id="ARBA00010462"/>
    </source>
</evidence>
<organism evidence="5">
    <name type="scientific">viral metagenome</name>
    <dbReference type="NCBI Taxonomy" id="1070528"/>
    <lineage>
        <taxon>unclassified sequences</taxon>
        <taxon>metagenomes</taxon>
        <taxon>organismal metagenomes</taxon>
    </lineage>
</organism>